<comment type="subcellular location">
    <subcellularLocation>
        <location evidence="1">Cell membrane</location>
        <topology evidence="1">Multi-pass membrane protein</topology>
    </subcellularLocation>
</comment>
<evidence type="ECO:0000256" key="6">
    <source>
        <dbReference type="SAM" id="Phobius"/>
    </source>
</evidence>
<comment type="caution">
    <text evidence="7">The sequence shown here is derived from an EMBL/GenBank/DDBJ whole genome shotgun (WGS) entry which is preliminary data.</text>
</comment>
<dbReference type="Pfam" id="PF02653">
    <property type="entry name" value="BPD_transp_2"/>
    <property type="match status" value="1"/>
</dbReference>
<dbReference type="EMBL" id="JANPWE010000003">
    <property type="protein sequence ID" value="MCR6545380.1"/>
    <property type="molecule type" value="Genomic_DNA"/>
</dbReference>
<feature type="transmembrane region" description="Helical" evidence="6">
    <location>
        <begin position="212"/>
        <end position="231"/>
    </location>
</feature>
<sequence length="310" mass="33965">MNTKKENVTVKIKFAVLGILCLLVVVLPLISDIYVMEVMTNAFFYMILCLGLNITVGYCGLLNLGNAAFFAFGAYTTGILMKMGISFWLTIPAAMVISIIVACIIGGPTLKLRSDYLAIVTLGFGEITRLMARNLEITGGASGLVGIPRPEFLGMKLYLNIHFYYTFFILVILGVIIAHRLLRSRFGRALEYIREDEDAAEAMGINTVKFKLLAYIVGSLFAGVAGSFYAIKMTAVSPETFLFTQSANVLLAVVLGGMGKIQGALLGAFVLALFPEIFRGIGEARMLFFGIVLVFIMIFRPQGLWPERKS</sequence>
<feature type="transmembrane region" description="Helical" evidence="6">
    <location>
        <begin position="12"/>
        <end position="30"/>
    </location>
</feature>
<accession>A0ABT1Y5H9</accession>
<feature type="transmembrane region" description="Helical" evidence="6">
    <location>
        <begin position="251"/>
        <end position="274"/>
    </location>
</feature>
<feature type="transmembrane region" description="Helical" evidence="6">
    <location>
        <begin position="163"/>
        <end position="182"/>
    </location>
</feature>
<evidence type="ECO:0000256" key="1">
    <source>
        <dbReference type="ARBA" id="ARBA00004651"/>
    </source>
</evidence>
<evidence type="ECO:0000256" key="2">
    <source>
        <dbReference type="ARBA" id="ARBA00022475"/>
    </source>
</evidence>
<protein>
    <submittedName>
        <fullName evidence="7">Branched-chain amino acid ABC transporter permease</fullName>
    </submittedName>
</protein>
<feature type="transmembrane region" description="Helical" evidence="6">
    <location>
        <begin position="286"/>
        <end position="305"/>
    </location>
</feature>
<dbReference type="PANTHER" id="PTHR30482">
    <property type="entry name" value="HIGH-AFFINITY BRANCHED-CHAIN AMINO ACID TRANSPORT SYSTEM PERMEASE"/>
    <property type="match status" value="1"/>
</dbReference>
<keyword evidence="2" id="KW-1003">Cell membrane</keyword>
<keyword evidence="3 6" id="KW-0812">Transmembrane</keyword>
<organism evidence="7 8">
    <name type="scientific">Dehalobacterium formicoaceticum</name>
    <dbReference type="NCBI Taxonomy" id="51515"/>
    <lineage>
        <taxon>Bacteria</taxon>
        <taxon>Bacillati</taxon>
        <taxon>Bacillota</taxon>
        <taxon>Clostridia</taxon>
        <taxon>Eubacteriales</taxon>
        <taxon>Peptococcaceae</taxon>
        <taxon>Dehalobacterium</taxon>
    </lineage>
</organism>
<dbReference type="RefSeq" id="WP_089609341.1">
    <property type="nucleotide sequence ID" value="NZ_CP022121.1"/>
</dbReference>
<dbReference type="InterPro" id="IPR043428">
    <property type="entry name" value="LivM-like"/>
</dbReference>
<dbReference type="PANTHER" id="PTHR30482:SF10">
    <property type="entry name" value="HIGH-AFFINITY BRANCHED-CHAIN AMINO ACID TRANSPORT PROTEIN BRAE"/>
    <property type="match status" value="1"/>
</dbReference>
<keyword evidence="5 6" id="KW-0472">Membrane</keyword>
<evidence type="ECO:0000313" key="8">
    <source>
        <dbReference type="Proteomes" id="UP001524944"/>
    </source>
</evidence>
<gene>
    <name evidence="7" type="ORF">NVS47_07600</name>
</gene>
<dbReference type="InterPro" id="IPR001851">
    <property type="entry name" value="ABC_transp_permease"/>
</dbReference>
<evidence type="ECO:0000256" key="3">
    <source>
        <dbReference type="ARBA" id="ARBA00022692"/>
    </source>
</evidence>
<reference evidence="7 8" key="1">
    <citation type="submission" date="2022-08" db="EMBL/GenBank/DDBJ databases">
        <title>Proteogenomics of the novel Dehalobacterium formicoaceticum strain EZ94 highlights a key role of methyltransferases during anaerobic dichloromethane degradation.</title>
        <authorList>
            <person name="Wasmund K."/>
        </authorList>
    </citation>
    <scope>NUCLEOTIDE SEQUENCE [LARGE SCALE GENOMIC DNA]</scope>
    <source>
        <strain evidence="7 8">EZ94</strain>
    </source>
</reference>
<evidence type="ECO:0000313" key="7">
    <source>
        <dbReference type="EMBL" id="MCR6545380.1"/>
    </source>
</evidence>
<dbReference type="Proteomes" id="UP001524944">
    <property type="component" value="Unassembled WGS sequence"/>
</dbReference>
<feature type="transmembrane region" description="Helical" evidence="6">
    <location>
        <begin position="42"/>
        <end position="75"/>
    </location>
</feature>
<proteinExistence type="predicted"/>
<evidence type="ECO:0000256" key="5">
    <source>
        <dbReference type="ARBA" id="ARBA00023136"/>
    </source>
</evidence>
<keyword evidence="8" id="KW-1185">Reference proteome</keyword>
<dbReference type="CDD" id="cd06581">
    <property type="entry name" value="TM_PBP1_LivM_like"/>
    <property type="match status" value="1"/>
</dbReference>
<evidence type="ECO:0000256" key="4">
    <source>
        <dbReference type="ARBA" id="ARBA00022989"/>
    </source>
</evidence>
<keyword evidence="4 6" id="KW-1133">Transmembrane helix</keyword>
<name>A0ABT1Y5H9_9FIRM</name>
<feature type="transmembrane region" description="Helical" evidence="6">
    <location>
        <begin position="87"/>
        <end position="107"/>
    </location>
</feature>